<proteinExistence type="predicted"/>
<dbReference type="OrthoDB" id="3541837at2"/>
<name>A0A1G9XCP4_9ACTN</name>
<keyword evidence="2" id="KW-1185">Reference proteome</keyword>
<evidence type="ECO:0000313" key="2">
    <source>
        <dbReference type="Proteomes" id="UP000199004"/>
    </source>
</evidence>
<sequence length="72" mass="7743">MTLQIAVRLPDELVGYVDGLVAEGAGSRAAVVARALTLYRQQLRGEQDARILEESGDYDDLDGLVAHASIDD</sequence>
<protein>
    <recommendedName>
        <fullName evidence="3">Ribbon-helix-helix protein, copG family</fullName>
    </recommendedName>
</protein>
<evidence type="ECO:0000313" key="1">
    <source>
        <dbReference type="EMBL" id="SDM94083.1"/>
    </source>
</evidence>
<gene>
    <name evidence="1" type="ORF">SAMN05192576_1318</name>
</gene>
<evidence type="ECO:0008006" key="3">
    <source>
        <dbReference type="Google" id="ProtNLM"/>
    </source>
</evidence>
<dbReference type="EMBL" id="FNIC01000001">
    <property type="protein sequence ID" value="SDM94083.1"/>
    <property type="molecule type" value="Genomic_DNA"/>
</dbReference>
<organism evidence="1 2">
    <name type="scientific">Nocardioides szechwanensis</name>
    <dbReference type="NCBI Taxonomy" id="1005944"/>
    <lineage>
        <taxon>Bacteria</taxon>
        <taxon>Bacillati</taxon>
        <taxon>Actinomycetota</taxon>
        <taxon>Actinomycetes</taxon>
        <taxon>Propionibacteriales</taxon>
        <taxon>Nocardioidaceae</taxon>
        <taxon>Nocardioides</taxon>
    </lineage>
</organism>
<reference evidence="1 2" key="1">
    <citation type="submission" date="2016-10" db="EMBL/GenBank/DDBJ databases">
        <authorList>
            <person name="de Groot N.N."/>
        </authorList>
    </citation>
    <scope>NUCLEOTIDE SEQUENCE [LARGE SCALE GENOMIC DNA]</scope>
    <source>
        <strain evidence="1 2">CGMCC 1.11147</strain>
    </source>
</reference>
<dbReference type="RefSeq" id="WP_091022865.1">
    <property type="nucleotide sequence ID" value="NZ_BKAE01000001.1"/>
</dbReference>
<accession>A0A1G9XCP4</accession>
<dbReference type="Proteomes" id="UP000199004">
    <property type="component" value="Unassembled WGS sequence"/>
</dbReference>
<dbReference type="STRING" id="1005944.SAMN05192576_1318"/>
<dbReference type="AlphaFoldDB" id="A0A1G9XCP4"/>